<dbReference type="InterPro" id="IPR051461">
    <property type="entry name" value="UPF0750_membrane"/>
</dbReference>
<dbReference type="HOGENOM" id="CLU_063199_1_1_9"/>
<dbReference type="InterPro" id="IPR003740">
    <property type="entry name" value="YitT"/>
</dbReference>
<organism evidence="8 9">
    <name type="scientific">Peptoclostridium acidaminophilum DSM 3953</name>
    <dbReference type="NCBI Taxonomy" id="1286171"/>
    <lineage>
        <taxon>Bacteria</taxon>
        <taxon>Bacillati</taxon>
        <taxon>Bacillota</taxon>
        <taxon>Clostridia</taxon>
        <taxon>Peptostreptococcales</taxon>
        <taxon>Peptoclostridiaceae</taxon>
        <taxon>Peptoclostridium</taxon>
    </lineage>
</organism>
<dbReference type="InterPro" id="IPR019264">
    <property type="entry name" value="DUF2179"/>
</dbReference>
<dbReference type="CDD" id="cd16380">
    <property type="entry name" value="YitT_C"/>
    <property type="match status" value="1"/>
</dbReference>
<dbReference type="GO" id="GO:0005886">
    <property type="term" value="C:plasma membrane"/>
    <property type="evidence" value="ECO:0007669"/>
    <property type="project" value="UniProtKB-SubCell"/>
</dbReference>
<sequence length="279" mass="30338">MVSPVRILGMILGNIFCALAINGFLVPHKLLSGGVGGIAILLNATTGIQIGLTVFIMNLPIFLVAYRKLDREFTIYSFINMILFSLTLYFTSDVFSRFAVDDILLSAVFGGIFNGIGMGLTFKSRSSQGGTDIIGAFVKKKWSIKVTNVLMGANLVIVSIGGVAFGAERAMYTLMAMYVAYQVVDKVQLMFDNKLSVMIISPKSEELSSVIMDETGRGVTFFKAEGGYSGSDQKVIYSIVNSSELQTLRSIVSRIDSNAFMSVNEATEVRGRGFKESLI</sequence>
<feature type="transmembrane region" description="Helical" evidence="6">
    <location>
        <begin position="142"/>
        <end position="165"/>
    </location>
</feature>
<feature type="transmembrane region" description="Helical" evidence="6">
    <location>
        <begin position="7"/>
        <end position="26"/>
    </location>
</feature>
<dbReference type="Pfam" id="PF10035">
    <property type="entry name" value="DUF2179"/>
    <property type="match status" value="1"/>
</dbReference>
<feature type="transmembrane region" description="Helical" evidence="6">
    <location>
        <begin position="103"/>
        <end position="122"/>
    </location>
</feature>
<feature type="transmembrane region" description="Helical" evidence="6">
    <location>
        <begin position="73"/>
        <end position="91"/>
    </location>
</feature>
<comment type="subcellular location">
    <subcellularLocation>
        <location evidence="1">Cell membrane</location>
        <topology evidence="1">Multi-pass membrane protein</topology>
    </subcellularLocation>
</comment>
<dbReference type="EMBL" id="CP007452">
    <property type="protein sequence ID" value="AHM57128.1"/>
    <property type="molecule type" value="Genomic_DNA"/>
</dbReference>
<dbReference type="Proteomes" id="UP000019591">
    <property type="component" value="Chromosome"/>
</dbReference>
<dbReference type="RefSeq" id="WP_051489130.1">
    <property type="nucleotide sequence ID" value="NZ_CP007452.1"/>
</dbReference>
<evidence type="ECO:0000313" key="9">
    <source>
        <dbReference type="Proteomes" id="UP000019591"/>
    </source>
</evidence>
<keyword evidence="5 6" id="KW-0472">Membrane</keyword>
<keyword evidence="2" id="KW-1003">Cell membrane</keyword>
<evidence type="ECO:0000256" key="2">
    <source>
        <dbReference type="ARBA" id="ARBA00022475"/>
    </source>
</evidence>
<evidence type="ECO:0000256" key="6">
    <source>
        <dbReference type="SAM" id="Phobius"/>
    </source>
</evidence>
<evidence type="ECO:0000256" key="5">
    <source>
        <dbReference type="ARBA" id="ARBA00023136"/>
    </source>
</evidence>
<dbReference type="eggNOG" id="COG1284">
    <property type="taxonomic scope" value="Bacteria"/>
</dbReference>
<evidence type="ECO:0000313" key="8">
    <source>
        <dbReference type="EMBL" id="AHM57128.1"/>
    </source>
</evidence>
<dbReference type="Pfam" id="PF02588">
    <property type="entry name" value="YitT_membrane"/>
    <property type="match status" value="1"/>
</dbReference>
<keyword evidence="3 6" id="KW-0812">Transmembrane</keyword>
<dbReference type="Gene3D" id="3.30.70.120">
    <property type="match status" value="1"/>
</dbReference>
<dbReference type="PANTHER" id="PTHR33545:SF5">
    <property type="entry name" value="UPF0750 MEMBRANE PROTEIN YITT"/>
    <property type="match status" value="1"/>
</dbReference>
<dbReference type="PATRIC" id="fig|1286171.3.peg.1795"/>
<protein>
    <recommendedName>
        <fullName evidence="7">DUF2179 domain-containing protein</fullName>
    </recommendedName>
</protein>
<evidence type="ECO:0000256" key="1">
    <source>
        <dbReference type="ARBA" id="ARBA00004651"/>
    </source>
</evidence>
<reference evidence="8 9" key="1">
    <citation type="journal article" date="2014" name="Genome Announc.">
        <title>Complete Genome Sequence of Amino Acid-Utilizing Eubacterium acidaminophilum al-2 (DSM 3953).</title>
        <authorList>
            <person name="Poehlein A."/>
            <person name="Andreesen J.R."/>
            <person name="Daniel R."/>
        </authorList>
    </citation>
    <scope>NUCLEOTIDE SEQUENCE [LARGE SCALE GENOMIC DNA]</scope>
    <source>
        <strain evidence="8 9">DSM 3953</strain>
    </source>
</reference>
<name>W8TH43_PEPAC</name>
<feature type="transmembrane region" description="Helical" evidence="6">
    <location>
        <begin position="38"/>
        <end position="66"/>
    </location>
</feature>
<evidence type="ECO:0000256" key="4">
    <source>
        <dbReference type="ARBA" id="ARBA00022989"/>
    </source>
</evidence>
<proteinExistence type="predicted"/>
<dbReference type="PANTHER" id="PTHR33545">
    <property type="entry name" value="UPF0750 MEMBRANE PROTEIN YITT-RELATED"/>
    <property type="match status" value="1"/>
</dbReference>
<dbReference type="OrthoDB" id="3180973at2"/>
<keyword evidence="4 6" id="KW-1133">Transmembrane helix</keyword>
<feature type="domain" description="DUF2179" evidence="7">
    <location>
        <begin position="217"/>
        <end position="271"/>
    </location>
</feature>
<dbReference type="KEGG" id="eac:EAL2_c18360"/>
<dbReference type="InterPro" id="IPR015867">
    <property type="entry name" value="N-reg_PII/ATP_PRibTrfase_C"/>
</dbReference>
<evidence type="ECO:0000256" key="3">
    <source>
        <dbReference type="ARBA" id="ARBA00022692"/>
    </source>
</evidence>
<gene>
    <name evidence="8" type="ORF">EAL2_c18360</name>
</gene>
<dbReference type="PIRSF" id="PIRSF006483">
    <property type="entry name" value="Membrane_protein_YitT"/>
    <property type="match status" value="1"/>
</dbReference>
<dbReference type="AlphaFoldDB" id="W8TH43"/>
<accession>W8TH43</accession>
<keyword evidence="9" id="KW-1185">Reference proteome</keyword>
<evidence type="ECO:0000259" key="7">
    <source>
        <dbReference type="Pfam" id="PF10035"/>
    </source>
</evidence>